<organism evidence="1 2">
    <name type="scientific">Vibrio anguillarum</name>
    <name type="common">Listonella anguillarum</name>
    <dbReference type="NCBI Taxonomy" id="55601"/>
    <lineage>
        <taxon>Bacteria</taxon>
        <taxon>Pseudomonadati</taxon>
        <taxon>Pseudomonadota</taxon>
        <taxon>Gammaproteobacteria</taxon>
        <taxon>Vibrionales</taxon>
        <taxon>Vibrionaceae</taxon>
        <taxon>Vibrio</taxon>
    </lineage>
</organism>
<evidence type="ECO:0000313" key="2">
    <source>
        <dbReference type="Proteomes" id="UP000726136"/>
    </source>
</evidence>
<sequence length="71" mass="7935">RAGPMRVYVKASCPKPVSDSATTGSVGNAGTPQLDEAAREDYLHFRRMIVDNERQVKYLQSYIKTQCMVAQ</sequence>
<dbReference type="Proteomes" id="UP000726136">
    <property type="component" value="Unassembled WGS sequence"/>
</dbReference>
<dbReference type="Pfam" id="PF03245">
    <property type="entry name" value="Phage_lysis"/>
    <property type="match status" value="1"/>
</dbReference>
<evidence type="ECO:0000313" key="1">
    <source>
        <dbReference type="EMBL" id="MBF4377395.1"/>
    </source>
</evidence>
<proteinExistence type="predicted"/>
<gene>
    <name evidence="1" type="ORF">EAY46_30960</name>
</gene>
<reference evidence="1 2" key="1">
    <citation type="journal article" date="2021" name="PeerJ">
        <title>Analysis of 44 Vibrio anguillarum genomes reveals high genetic diversity.</title>
        <authorList>
            <person name="Hansen M.J."/>
            <person name="Dalsgaard I."/>
        </authorList>
    </citation>
    <scope>NUCLEOTIDE SEQUENCE [LARGE SCALE GENOMIC DNA]</scope>
    <source>
        <strain evidence="1 2">040915-1/1B</strain>
    </source>
</reference>
<keyword evidence="2" id="KW-1185">Reference proteome</keyword>
<dbReference type="InterPro" id="IPR004929">
    <property type="entry name" value="I-spanin"/>
</dbReference>
<name>A0ABR9ZI67_VIBAN</name>
<comment type="caution">
    <text evidence="1">The sequence shown here is derived from an EMBL/GenBank/DDBJ whole genome shotgun (WGS) entry which is preliminary data.</text>
</comment>
<protein>
    <submittedName>
        <fullName evidence="1">Lysis protein</fullName>
    </submittedName>
</protein>
<accession>A0ABR9ZI67</accession>
<feature type="non-terminal residue" evidence="1">
    <location>
        <position position="1"/>
    </location>
</feature>
<dbReference type="EMBL" id="RDPI01001707">
    <property type="protein sequence ID" value="MBF4377395.1"/>
    <property type="molecule type" value="Genomic_DNA"/>
</dbReference>